<dbReference type="eggNOG" id="KOG0845">
    <property type="taxonomic scope" value="Eukaryota"/>
</dbReference>
<dbReference type="AlphaFoldDB" id="C1H2Z6"/>
<dbReference type="EMBL" id="KN294004">
    <property type="protein sequence ID" value="EEH34090.1"/>
    <property type="molecule type" value="Genomic_DNA"/>
</dbReference>
<keyword evidence="5" id="KW-0811">Translocation</keyword>
<dbReference type="Pfam" id="PF13634">
    <property type="entry name" value="Nucleoporin_FG"/>
    <property type="match status" value="2"/>
</dbReference>
<feature type="region of interest" description="Disordered" evidence="8">
    <location>
        <begin position="91"/>
        <end position="185"/>
    </location>
</feature>
<dbReference type="VEuPathDB" id="FungiDB:PAAG_05139"/>
<dbReference type="STRING" id="502779.C1H2Z6"/>
<evidence type="ECO:0000256" key="4">
    <source>
        <dbReference type="ARBA" id="ARBA00022927"/>
    </source>
</evidence>
<evidence type="ECO:0000256" key="7">
    <source>
        <dbReference type="ARBA" id="ARBA00023242"/>
    </source>
</evidence>
<name>C1H2Z6_PARBA</name>
<evidence type="ECO:0008006" key="11">
    <source>
        <dbReference type="Google" id="ProtNLM"/>
    </source>
</evidence>
<proteinExistence type="predicted"/>
<dbReference type="InterPro" id="IPR025574">
    <property type="entry name" value="Nucleoporin_FG_rpt"/>
</dbReference>
<dbReference type="PANTHER" id="PTHR13437">
    <property type="entry name" value="NUCLEOPORIN P58/P45 NUCLEOPORIN-LIKE PROTEIN 1"/>
    <property type="match status" value="1"/>
</dbReference>
<dbReference type="OrthoDB" id="2538017at2759"/>
<evidence type="ECO:0000256" key="3">
    <source>
        <dbReference type="ARBA" id="ARBA00022816"/>
    </source>
</evidence>
<feature type="compositionally biased region" description="Polar residues" evidence="8">
    <location>
        <begin position="91"/>
        <end position="100"/>
    </location>
</feature>
<evidence type="ECO:0000256" key="8">
    <source>
        <dbReference type="SAM" id="MobiDB-lite"/>
    </source>
</evidence>
<accession>C1H2Z6</accession>
<keyword evidence="4" id="KW-0653">Protein transport</keyword>
<evidence type="ECO:0000256" key="6">
    <source>
        <dbReference type="ARBA" id="ARBA00023132"/>
    </source>
</evidence>
<dbReference type="GO" id="GO:0017056">
    <property type="term" value="F:structural constituent of nuclear pore"/>
    <property type="evidence" value="ECO:0007669"/>
    <property type="project" value="InterPro"/>
</dbReference>
<feature type="compositionally biased region" description="Polar residues" evidence="8">
    <location>
        <begin position="159"/>
        <end position="169"/>
    </location>
</feature>
<reference evidence="9 10" key="1">
    <citation type="journal article" date="2011" name="PLoS Genet.">
        <title>Comparative genomic analysis of human fungal pathogens causing paracoccidioidomycosis.</title>
        <authorList>
            <person name="Desjardins C.A."/>
            <person name="Champion M.D."/>
            <person name="Holder J.W."/>
            <person name="Muszewska A."/>
            <person name="Goldberg J."/>
            <person name="Bailao A.M."/>
            <person name="Brigido M.M."/>
            <person name="Ferreira M.E."/>
            <person name="Garcia A.M."/>
            <person name="Grynberg M."/>
            <person name="Gujja S."/>
            <person name="Heiman D.I."/>
            <person name="Henn M.R."/>
            <person name="Kodira C.D."/>
            <person name="Leon-Narvaez H."/>
            <person name="Longo L.V."/>
            <person name="Ma L.J."/>
            <person name="Malavazi I."/>
            <person name="Matsuo A.L."/>
            <person name="Morais F.V."/>
            <person name="Pereira M."/>
            <person name="Rodriguez-Brito S."/>
            <person name="Sakthikumar S."/>
            <person name="Salem-Izacc S.M."/>
            <person name="Sykes S.M."/>
            <person name="Teixeira M.M."/>
            <person name="Vallejo M.C."/>
            <person name="Walter M.E."/>
            <person name="Yandava C."/>
            <person name="Young S."/>
            <person name="Zeng Q."/>
            <person name="Zucker J."/>
            <person name="Felipe M.S."/>
            <person name="Goldman G.H."/>
            <person name="Haas B.J."/>
            <person name="McEwen J.G."/>
            <person name="Nino-Vega G."/>
            <person name="Puccia R."/>
            <person name="San-Blas G."/>
            <person name="Soares C.M."/>
            <person name="Birren B.W."/>
            <person name="Cuomo C.A."/>
        </authorList>
    </citation>
    <scope>NUCLEOTIDE SEQUENCE [LARGE SCALE GENOMIC DNA]</scope>
    <source>
        <strain evidence="10">ATCC MYA-826 / Pb01</strain>
    </source>
</reference>
<dbReference type="GO" id="GO:0051028">
    <property type="term" value="P:mRNA transport"/>
    <property type="evidence" value="ECO:0007669"/>
    <property type="project" value="UniProtKB-KW"/>
</dbReference>
<evidence type="ECO:0000313" key="9">
    <source>
        <dbReference type="EMBL" id="EEH34090.1"/>
    </source>
</evidence>
<comment type="subcellular location">
    <subcellularLocation>
        <location evidence="1">Nucleus</location>
        <location evidence="1">Nuclear pore complex</location>
    </subcellularLocation>
</comment>
<gene>
    <name evidence="9" type="ORF">PAAG_05139</name>
</gene>
<feature type="compositionally biased region" description="Polar residues" evidence="8">
    <location>
        <begin position="250"/>
        <end position="272"/>
    </location>
</feature>
<dbReference type="GO" id="GO:0015031">
    <property type="term" value="P:protein transport"/>
    <property type="evidence" value="ECO:0007669"/>
    <property type="project" value="UniProtKB-KW"/>
</dbReference>
<evidence type="ECO:0000256" key="1">
    <source>
        <dbReference type="ARBA" id="ARBA00004567"/>
    </source>
</evidence>
<dbReference type="GeneID" id="9096126"/>
<dbReference type="Pfam" id="PF21121">
    <property type="entry name" value="Nup49_C"/>
    <property type="match status" value="1"/>
</dbReference>
<dbReference type="Proteomes" id="UP000002059">
    <property type="component" value="Partially assembled WGS sequence"/>
</dbReference>
<keyword evidence="2" id="KW-0813">Transport</keyword>
<dbReference type="GO" id="GO:0005643">
    <property type="term" value="C:nuclear pore"/>
    <property type="evidence" value="ECO:0007669"/>
    <property type="project" value="UniProtKB-SubCell"/>
</dbReference>
<keyword evidence="3" id="KW-0509">mRNA transport</keyword>
<feature type="compositionally biased region" description="Polar residues" evidence="8">
    <location>
        <begin position="121"/>
        <end position="140"/>
    </location>
</feature>
<dbReference type="KEGG" id="pbl:PAAG_05139"/>
<evidence type="ECO:0000256" key="2">
    <source>
        <dbReference type="ARBA" id="ARBA00022448"/>
    </source>
</evidence>
<organism evidence="9 10">
    <name type="scientific">Paracoccidioides lutzii (strain ATCC MYA-826 / Pb01)</name>
    <name type="common">Paracoccidioides brasiliensis</name>
    <dbReference type="NCBI Taxonomy" id="502779"/>
    <lineage>
        <taxon>Eukaryota</taxon>
        <taxon>Fungi</taxon>
        <taxon>Dikarya</taxon>
        <taxon>Ascomycota</taxon>
        <taxon>Pezizomycotina</taxon>
        <taxon>Eurotiomycetes</taxon>
        <taxon>Eurotiomycetidae</taxon>
        <taxon>Onygenales</taxon>
        <taxon>Ajellomycetaceae</taxon>
        <taxon>Paracoccidioides</taxon>
    </lineage>
</organism>
<evidence type="ECO:0000256" key="5">
    <source>
        <dbReference type="ARBA" id="ARBA00023010"/>
    </source>
</evidence>
<feature type="compositionally biased region" description="Gly residues" evidence="8">
    <location>
        <begin position="221"/>
        <end position="236"/>
    </location>
</feature>
<feature type="compositionally biased region" description="Low complexity" evidence="8">
    <location>
        <begin position="141"/>
        <end position="154"/>
    </location>
</feature>
<keyword evidence="7" id="KW-0539">Nucleus</keyword>
<dbReference type="InterPro" id="IPR024882">
    <property type="entry name" value="NUP58/p45/49"/>
</dbReference>
<dbReference type="RefSeq" id="XP_002793003.1">
    <property type="nucleotide sequence ID" value="XM_002792957.2"/>
</dbReference>
<feature type="region of interest" description="Disordered" evidence="8">
    <location>
        <begin position="197"/>
        <end position="272"/>
    </location>
</feature>
<dbReference type="PANTHER" id="PTHR13437:SF2">
    <property type="entry name" value="NUCLEOPORIN P58_P45"/>
    <property type="match status" value="1"/>
</dbReference>
<dbReference type="HOGENOM" id="CLU_027081_1_0_1"/>
<protein>
    <recommendedName>
        <fullName evidence="11">Nucleoporin NUP49/NSP49</fullName>
    </recommendedName>
</protein>
<evidence type="ECO:0000313" key="10">
    <source>
        <dbReference type="Proteomes" id="UP000002059"/>
    </source>
</evidence>
<keyword evidence="10" id="KW-1185">Reference proteome</keyword>
<keyword evidence="6" id="KW-0906">Nuclear pore complex</keyword>
<dbReference type="OMA" id="KLPTHYH"/>
<sequence length="548" mass="58168">MFAARTSSPSTTGLTVNTSSANSLFCHYSCAPVARVILPGSFVVERPPMSSMYHHVVRRKRKEAEEDKNLAQLRVLEAYYQTLHISGTNTANAPATSSGGSLFGATAPSQPAQPGGLFSGLVTQNQEQQKPAGSSLFGGNTQQTQQSSESLSKGLGSGNTEQQTGTGESSLFGAGTQQQQQPQQAVSLFGGAQQKPATGASSLFGGAASTSQPQTTPPLFGGIGQTSGTSTTGGGLFNTSQTQQQQPQQGTSLFGNRNTTTQPDQRPAGSTVQGVKIDVSNLVPTTKFESCNEELKKEIEAIDTFILNQIRMCNEVSDILPKISSQGAFVPNDVDFIQSKLDTLQEALENDARGIENVRNLVVRDAGEAKLAFRALDTLLLPLQYQPTPADRWLSTNPQTQAIPGRSLRSSLSARHMLALPEDAEADTSLVSTSGPTNLVDYFSQRTDDMNTVVLRYKINLKEIEDHLRGVEASLNQQISDLSSRSRDGGGQSHAPVSRVSELAATLGDVETAILGVAGRVGGVREEVQELLLGPLGTRGNGMTNGWL</sequence>
<dbReference type="GO" id="GO:0008139">
    <property type="term" value="F:nuclear localization sequence binding"/>
    <property type="evidence" value="ECO:0007669"/>
    <property type="project" value="InterPro"/>
</dbReference>